<dbReference type="GO" id="GO:0005737">
    <property type="term" value="C:cytoplasm"/>
    <property type="evidence" value="ECO:0007669"/>
    <property type="project" value="TreeGrafter"/>
</dbReference>
<dbReference type="Proteomes" id="UP000256708">
    <property type="component" value="Unassembled WGS sequence"/>
</dbReference>
<dbReference type="PANTHER" id="PTHR43441">
    <property type="entry name" value="RIBOSOMAL-PROTEIN-SERINE ACETYLTRANSFERASE"/>
    <property type="match status" value="1"/>
</dbReference>
<evidence type="ECO:0000259" key="1">
    <source>
        <dbReference type="PROSITE" id="PS51186"/>
    </source>
</evidence>
<gene>
    <name evidence="2" type="ORF">DXT99_06170</name>
</gene>
<reference evidence="3" key="1">
    <citation type="submission" date="2018-08" db="EMBL/GenBank/DDBJ databases">
        <authorList>
            <person name="Liu Z.-W."/>
            <person name="Du Z.-J."/>
        </authorList>
    </citation>
    <scope>NUCLEOTIDE SEQUENCE [LARGE SCALE GENOMIC DNA]</scope>
    <source>
        <strain evidence="3">H4X</strain>
    </source>
</reference>
<keyword evidence="3" id="KW-1185">Reference proteome</keyword>
<dbReference type="PANTHER" id="PTHR43441:SF12">
    <property type="entry name" value="RIBOSOMAL N-ACETYLTRANSFERASE YDAF-RELATED"/>
    <property type="match status" value="1"/>
</dbReference>
<evidence type="ECO:0000313" key="3">
    <source>
        <dbReference type="Proteomes" id="UP000256708"/>
    </source>
</evidence>
<dbReference type="SUPFAM" id="SSF55729">
    <property type="entry name" value="Acyl-CoA N-acyltransferases (Nat)"/>
    <property type="match status" value="1"/>
</dbReference>
<dbReference type="EMBL" id="QRGR01000005">
    <property type="protein sequence ID" value="RDV16279.1"/>
    <property type="molecule type" value="Genomic_DNA"/>
</dbReference>
<evidence type="ECO:0000313" key="2">
    <source>
        <dbReference type="EMBL" id="RDV16279.1"/>
    </source>
</evidence>
<proteinExistence type="predicted"/>
<dbReference type="OrthoDB" id="9788916at2"/>
<dbReference type="AlphaFoldDB" id="A0A3D8LFQ6"/>
<dbReference type="InterPro" id="IPR000182">
    <property type="entry name" value="GNAT_dom"/>
</dbReference>
<dbReference type="GO" id="GO:1990189">
    <property type="term" value="F:protein N-terminal-serine acetyltransferase activity"/>
    <property type="evidence" value="ECO:0007669"/>
    <property type="project" value="TreeGrafter"/>
</dbReference>
<dbReference type="GO" id="GO:0008999">
    <property type="term" value="F:protein-N-terminal-alanine acetyltransferase activity"/>
    <property type="evidence" value="ECO:0007669"/>
    <property type="project" value="TreeGrafter"/>
</dbReference>
<keyword evidence="2" id="KW-0808">Transferase</keyword>
<sequence>MKISPHTTHIPVDTDLYLRLATVEDAPFLYHLIDTHRAYLREWLPFIDYSMSVLDTKAYLRAVTDSKNTSEEVYVILYQKSIAGIIGFKGIDHVNRKIEIGYWLSGALQGKGIMRRSCKALLQYAFEEMGMNRIQIKVGVGNTKSSRIPQKLGFKMEGVQRDGEYLNGHFHDLEIYSLLLREWQQQS</sequence>
<protein>
    <submittedName>
        <fullName evidence="2">N-acetyltransferase</fullName>
    </submittedName>
</protein>
<dbReference type="PROSITE" id="PS51186">
    <property type="entry name" value="GNAT"/>
    <property type="match status" value="1"/>
</dbReference>
<organism evidence="2 3">
    <name type="scientific">Pontibacter diazotrophicus</name>
    <dbReference type="NCBI Taxonomy" id="1400979"/>
    <lineage>
        <taxon>Bacteria</taxon>
        <taxon>Pseudomonadati</taxon>
        <taxon>Bacteroidota</taxon>
        <taxon>Cytophagia</taxon>
        <taxon>Cytophagales</taxon>
        <taxon>Hymenobacteraceae</taxon>
        <taxon>Pontibacter</taxon>
    </lineage>
</organism>
<dbReference type="InterPro" id="IPR051908">
    <property type="entry name" value="Ribosomal_N-acetyltransferase"/>
</dbReference>
<feature type="domain" description="N-acetyltransferase" evidence="1">
    <location>
        <begin position="16"/>
        <end position="182"/>
    </location>
</feature>
<dbReference type="InterPro" id="IPR016181">
    <property type="entry name" value="Acyl_CoA_acyltransferase"/>
</dbReference>
<name>A0A3D8LFQ6_9BACT</name>
<dbReference type="Gene3D" id="3.40.630.30">
    <property type="match status" value="1"/>
</dbReference>
<dbReference type="Pfam" id="PF13302">
    <property type="entry name" value="Acetyltransf_3"/>
    <property type="match status" value="1"/>
</dbReference>
<comment type="caution">
    <text evidence="2">The sequence shown here is derived from an EMBL/GenBank/DDBJ whole genome shotgun (WGS) entry which is preliminary data.</text>
</comment>
<accession>A0A3D8LFQ6</accession>
<dbReference type="RefSeq" id="WP_115564689.1">
    <property type="nucleotide sequence ID" value="NZ_QRGR01000005.1"/>
</dbReference>